<dbReference type="InterPro" id="IPR011703">
    <property type="entry name" value="ATPase_AAA-3"/>
</dbReference>
<dbReference type="CDD" id="cd00009">
    <property type="entry name" value="AAA"/>
    <property type="match status" value="1"/>
</dbReference>
<dbReference type="SUPFAM" id="SSF52540">
    <property type="entry name" value="P-loop containing nucleoside triphosphate hydrolases"/>
    <property type="match status" value="1"/>
</dbReference>
<accession>A0A0B7GPG1</accession>
<dbReference type="EMBL" id="CP042817">
    <property type="protein sequence ID" value="QEJ97902.1"/>
    <property type="molecule type" value="Genomic_DNA"/>
</dbReference>
<dbReference type="AlphaFoldDB" id="A0A0B7GPG1"/>
<dbReference type="Gene3D" id="1.10.8.80">
    <property type="entry name" value="Magnesium chelatase subunit I, C-Terminal domain"/>
    <property type="match status" value="1"/>
</dbReference>
<dbReference type="SMART" id="SM00382">
    <property type="entry name" value="AAA"/>
    <property type="match status" value="1"/>
</dbReference>
<keyword evidence="4" id="KW-1185">Reference proteome</keyword>
<feature type="domain" description="AAA+ ATPase" evidence="1">
    <location>
        <begin position="34"/>
        <end position="180"/>
    </location>
</feature>
<dbReference type="EMBL" id="CDNC01000001">
    <property type="protein sequence ID" value="CEM60449.1"/>
    <property type="molecule type" value="Genomic_DNA"/>
</dbReference>
<dbReference type="GO" id="GO:0016887">
    <property type="term" value="F:ATP hydrolysis activity"/>
    <property type="evidence" value="ECO:0007669"/>
    <property type="project" value="InterPro"/>
</dbReference>
<evidence type="ECO:0000313" key="3">
    <source>
        <dbReference type="EMBL" id="QEJ97902.1"/>
    </source>
</evidence>
<reference evidence="3 5" key="3">
    <citation type="submission" date="2019-08" db="EMBL/GenBank/DDBJ databases">
        <authorList>
            <person name="Kuhnert P."/>
        </authorList>
    </citation>
    <scope>NUCLEOTIDE SEQUENCE [LARGE SCALE GENOMIC DNA]</scope>
    <source>
        <strain evidence="3 5">B36.5</strain>
    </source>
</reference>
<dbReference type="Pfam" id="PF17863">
    <property type="entry name" value="AAA_lid_2"/>
    <property type="match status" value="1"/>
</dbReference>
<sequence>MTTKEIADILTQALSTVIKGKKREISLFLTVYLAGGHILIEDIPGTGKTTLVKSLAALIERNGEPVQFQRIQCTPDLLPYDITGVDVFNAAEQRFEFMPGPVFADILLADELNRTPPKVQSALLQAMEERQVSIGRETHALNPLLFIAATQNPTETLGTYPLPAAQLDRFAAKISLGYPDEAAELAILQEDPAASELPLLKPLVSESDILASRLEQKKVFIHPALEKAIVQICNKTRLHQELKLGASPRAGLQLAKNIRAYALMQGRSWAEDKDIALFAPYTLAHRCIGAERGINVFAVIAAVTGEVLSTMNKKTDWSKGAE</sequence>
<dbReference type="InterPro" id="IPR041628">
    <property type="entry name" value="ChlI/MoxR_AAA_lid"/>
</dbReference>
<dbReference type="Proteomes" id="UP000042527">
    <property type="component" value="Unassembled WGS sequence"/>
</dbReference>
<dbReference type="GO" id="GO:0005524">
    <property type="term" value="F:ATP binding"/>
    <property type="evidence" value="ECO:0007669"/>
    <property type="project" value="InterPro"/>
</dbReference>
<evidence type="ECO:0000313" key="5">
    <source>
        <dbReference type="Proteomes" id="UP000323594"/>
    </source>
</evidence>
<dbReference type="Proteomes" id="UP000323594">
    <property type="component" value="Chromosome"/>
</dbReference>
<name>A0A0B7GPG1_TREPH</name>
<dbReference type="Gene3D" id="3.40.50.300">
    <property type="entry name" value="P-loop containing nucleotide triphosphate hydrolases"/>
    <property type="match status" value="1"/>
</dbReference>
<evidence type="ECO:0000259" key="1">
    <source>
        <dbReference type="SMART" id="SM00382"/>
    </source>
</evidence>
<organism evidence="2 4">
    <name type="scientific">Treponema phagedenis</name>
    <dbReference type="NCBI Taxonomy" id="162"/>
    <lineage>
        <taxon>Bacteria</taxon>
        <taxon>Pseudomonadati</taxon>
        <taxon>Spirochaetota</taxon>
        <taxon>Spirochaetia</taxon>
        <taxon>Spirochaetales</taxon>
        <taxon>Treponemataceae</taxon>
        <taxon>Treponema</taxon>
    </lineage>
</organism>
<reference evidence="4" key="2">
    <citation type="submission" date="2015-01" db="EMBL/GenBank/DDBJ databases">
        <authorList>
            <person name="Manzoor Shahid"/>
            <person name="Zubair Saima"/>
        </authorList>
    </citation>
    <scope>NUCLEOTIDE SEQUENCE [LARGE SCALE GENOMIC DNA]</scope>
    <source>
        <strain evidence="4">V1</strain>
    </source>
</reference>
<gene>
    <name evidence="3" type="ORF">FUT82_07775</name>
    <name evidence="2" type="ORF">TPHV1_10117</name>
</gene>
<dbReference type="Pfam" id="PF07726">
    <property type="entry name" value="AAA_3"/>
    <property type="match status" value="1"/>
</dbReference>
<dbReference type="RefSeq" id="WP_044634208.1">
    <property type="nucleotide sequence ID" value="NZ_CDNC01000001.1"/>
</dbReference>
<dbReference type="InterPro" id="IPR050764">
    <property type="entry name" value="CbbQ/NirQ/NorQ/GpvN"/>
</dbReference>
<evidence type="ECO:0000313" key="4">
    <source>
        <dbReference type="Proteomes" id="UP000042527"/>
    </source>
</evidence>
<dbReference type="PANTHER" id="PTHR42759:SF5">
    <property type="entry name" value="METHANOL DEHYDROGENASE REGULATOR"/>
    <property type="match status" value="1"/>
</dbReference>
<reference evidence="2" key="1">
    <citation type="submission" date="2015-01" db="EMBL/GenBank/DDBJ databases">
        <authorList>
            <person name="Xiang T."/>
            <person name="Song Y."/>
            <person name="Huang L."/>
            <person name="Wang B."/>
            <person name="Wu P."/>
        </authorList>
    </citation>
    <scope>NUCLEOTIDE SEQUENCE [LARGE SCALE GENOMIC DNA]</scope>
    <source>
        <strain evidence="2">V1</strain>
    </source>
</reference>
<evidence type="ECO:0000313" key="2">
    <source>
        <dbReference type="EMBL" id="CEM60449.1"/>
    </source>
</evidence>
<dbReference type="OrthoDB" id="9808397at2"/>
<dbReference type="PIRSF" id="PIRSF002849">
    <property type="entry name" value="AAA_ATPase_chaperone_MoxR_prd"/>
    <property type="match status" value="1"/>
</dbReference>
<proteinExistence type="predicted"/>
<protein>
    <submittedName>
        <fullName evidence="3">AAA family ATPase</fullName>
    </submittedName>
</protein>
<dbReference type="PANTHER" id="PTHR42759">
    <property type="entry name" value="MOXR FAMILY PROTEIN"/>
    <property type="match status" value="1"/>
</dbReference>
<dbReference type="InterPro" id="IPR003593">
    <property type="entry name" value="AAA+_ATPase"/>
</dbReference>
<dbReference type="InterPro" id="IPR027417">
    <property type="entry name" value="P-loop_NTPase"/>
</dbReference>